<accession>A0A9D4RKV7</accession>
<organism evidence="2 3">
    <name type="scientific">Dreissena polymorpha</name>
    <name type="common">Zebra mussel</name>
    <name type="synonym">Mytilus polymorpha</name>
    <dbReference type="NCBI Taxonomy" id="45954"/>
    <lineage>
        <taxon>Eukaryota</taxon>
        <taxon>Metazoa</taxon>
        <taxon>Spiralia</taxon>
        <taxon>Lophotrochozoa</taxon>
        <taxon>Mollusca</taxon>
        <taxon>Bivalvia</taxon>
        <taxon>Autobranchia</taxon>
        <taxon>Heteroconchia</taxon>
        <taxon>Euheterodonta</taxon>
        <taxon>Imparidentia</taxon>
        <taxon>Neoheterodontei</taxon>
        <taxon>Myida</taxon>
        <taxon>Dreissenoidea</taxon>
        <taxon>Dreissenidae</taxon>
        <taxon>Dreissena</taxon>
    </lineage>
</organism>
<keyword evidence="3" id="KW-1185">Reference proteome</keyword>
<feature type="compositionally biased region" description="Low complexity" evidence="1">
    <location>
        <begin position="275"/>
        <end position="288"/>
    </location>
</feature>
<evidence type="ECO:0000313" key="2">
    <source>
        <dbReference type="EMBL" id="KAH3872069.1"/>
    </source>
</evidence>
<dbReference type="AlphaFoldDB" id="A0A9D4RKV7"/>
<proteinExistence type="predicted"/>
<sequence length="430" mass="48507">MEIKQKGATIQRRSSMDLINMSTDFRNAIANLSSSQNDRASAANSKIGEQMGDDTGRQSEPLLPPTVGRQRRSSIDVSVLPVASARRQSRDLRVDQNYIKLQQKMNIEKLKVPIIVARGRRASVDVSSLKMTSASILTGQKKITPMIHAQDLFGDDEESFYSLNRRRSSVGIALMVPRHTNERRNSAPIEAVDDPSLTCDPNSKYKRNSFDIATGSNENKYSKFPSKWFELRDRIQREKLAAVRISSASPTRSDPGFVKSSDNYPTEHRLDVGASQSEKSVVKSTSESPDFAGTIRLLVTPPSPDHQRKHRQNVNNDCENMKTETSNTNQYSIQNIPSVFADNRRRGSVDIINNEVEPHKAQRKDARHDFASKQFGGKHTSDRHTKKTMYGSQIKQYLESLEKDLPTHVLLEIKRLRAENAMNLNGHVQY</sequence>
<dbReference type="EMBL" id="JAIWYP010000002">
    <property type="protein sequence ID" value="KAH3872069.1"/>
    <property type="molecule type" value="Genomic_DNA"/>
</dbReference>
<reference evidence="2" key="2">
    <citation type="submission" date="2020-11" db="EMBL/GenBank/DDBJ databases">
        <authorList>
            <person name="McCartney M.A."/>
            <person name="Auch B."/>
            <person name="Kono T."/>
            <person name="Mallez S."/>
            <person name="Becker A."/>
            <person name="Gohl D.M."/>
            <person name="Silverstein K.A.T."/>
            <person name="Koren S."/>
            <person name="Bechman K.B."/>
            <person name="Herman A."/>
            <person name="Abrahante J.E."/>
            <person name="Garbe J."/>
        </authorList>
    </citation>
    <scope>NUCLEOTIDE SEQUENCE</scope>
    <source>
        <strain evidence="2">Duluth1</strain>
        <tissue evidence="2">Whole animal</tissue>
    </source>
</reference>
<feature type="region of interest" description="Disordered" evidence="1">
    <location>
        <begin position="244"/>
        <end position="288"/>
    </location>
</feature>
<feature type="region of interest" description="Disordered" evidence="1">
    <location>
        <begin position="48"/>
        <end position="70"/>
    </location>
</feature>
<protein>
    <submittedName>
        <fullName evidence="2">Uncharacterized protein</fullName>
    </submittedName>
</protein>
<reference evidence="2" key="1">
    <citation type="journal article" date="2019" name="bioRxiv">
        <title>The Genome of the Zebra Mussel, Dreissena polymorpha: A Resource for Invasive Species Research.</title>
        <authorList>
            <person name="McCartney M.A."/>
            <person name="Auch B."/>
            <person name="Kono T."/>
            <person name="Mallez S."/>
            <person name="Zhang Y."/>
            <person name="Obille A."/>
            <person name="Becker A."/>
            <person name="Abrahante J.E."/>
            <person name="Garbe J."/>
            <person name="Badalamenti J.P."/>
            <person name="Herman A."/>
            <person name="Mangelson H."/>
            <person name="Liachko I."/>
            <person name="Sullivan S."/>
            <person name="Sone E.D."/>
            <person name="Koren S."/>
            <person name="Silverstein K.A.T."/>
            <person name="Beckman K.B."/>
            <person name="Gohl D.M."/>
        </authorList>
    </citation>
    <scope>NUCLEOTIDE SEQUENCE</scope>
    <source>
        <strain evidence="2">Duluth1</strain>
        <tissue evidence="2">Whole animal</tissue>
    </source>
</reference>
<name>A0A9D4RKV7_DREPO</name>
<evidence type="ECO:0000256" key="1">
    <source>
        <dbReference type="SAM" id="MobiDB-lite"/>
    </source>
</evidence>
<gene>
    <name evidence="2" type="ORF">DPMN_035282</name>
</gene>
<evidence type="ECO:0000313" key="3">
    <source>
        <dbReference type="Proteomes" id="UP000828390"/>
    </source>
</evidence>
<dbReference type="Proteomes" id="UP000828390">
    <property type="component" value="Unassembled WGS sequence"/>
</dbReference>
<comment type="caution">
    <text evidence="2">The sequence shown here is derived from an EMBL/GenBank/DDBJ whole genome shotgun (WGS) entry which is preliminary data.</text>
</comment>